<keyword evidence="1" id="KW-0732">Signal</keyword>
<dbReference type="SMART" id="SM01063">
    <property type="entry name" value="CBM49"/>
    <property type="match status" value="1"/>
</dbReference>
<reference evidence="3 4" key="1">
    <citation type="journal article" date="2011" name="J. Bacteriol.">
        <title>Complete genome sequence of the cellulose-degrading bacterium Cellulosilyticum lentocellum.</title>
        <authorList>
            <consortium name="US DOE Joint Genome Institute"/>
            <person name="Miller D.A."/>
            <person name="Suen G."/>
            <person name="Bruce D."/>
            <person name="Copeland A."/>
            <person name="Cheng J.F."/>
            <person name="Detter C."/>
            <person name="Goodwin L.A."/>
            <person name="Han C.S."/>
            <person name="Hauser L.J."/>
            <person name="Land M.L."/>
            <person name="Lapidus A."/>
            <person name="Lucas S."/>
            <person name="Meincke L."/>
            <person name="Pitluck S."/>
            <person name="Tapia R."/>
            <person name="Teshima H."/>
            <person name="Woyke T."/>
            <person name="Fox B.G."/>
            <person name="Angert E.R."/>
            <person name="Currie C.R."/>
        </authorList>
    </citation>
    <scope>NUCLEOTIDE SEQUENCE [LARGE SCALE GENOMIC DNA]</scope>
    <source>
        <strain evidence="4">ATCC 49066 / DSM 5427 / NCIMB 11756 / RHM5</strain>
    </source>
</reference>
<dbReference type="InterPro" id="IPR029058">
    <property type="entry name" value="AB_hydrolase_fold"/>
</dbReference>
<dbReference type="GO" id="GO:0030247">
    <property type="term" value="F:polysaccharide binding"/>
    <property type="evidence" value="ECO:0007669"/>
    <property type="project" value="UniProtKB-UniRule"/>
</dbReference>
<evidence type="ECO:0000259" key="2">
    <source>
        <dbReference type="PROSITE" id="PS51173"/>
    </source>
</evidence>
<dbReference type="InterPro" id="IPR008965">
    <property type="entry name" value="CBM2/CBM3_carb-bd_dom_sf"/>
</dbReference>
<organism evidence="3 4">
    <name type="scientific">Cellulosilyticum lentocellum (strain ATCC 49066 / DSM 5427 / NCIMB 11756 / RHM5)</name>
    <name type="common">Clostridium lentocellum</name>
    <dbReference type="NCBI Taxonomy" id="642492"/>
    <lineage>
        <taxon>Bacteria</taxon>
        <taxon>Bacillati</taxon>
        <taxon>Bacillota</taxon>
        <taxon>Clostridia</taxon>
        <taxon>Lachnospirales</taxon>
        <taxon>Cellulosilyticaceae</taxon>
        <taxon>Cellulosilyticum</taxon>
    </lineage>
</organism>
<dbReference type="SMART" id="SM00637">
    <property type="entry name" value="CBD_II"/>
    <property type="match status" value="1"/>
</dbReference>
<feature type="chain" id="PRO_5003284037" evidence="1">
    <location>
        <begin position="36"/>
        <end position="569"/>
    </location>
</feature>
<dbReference type="PANTHER" id="PTHR48098:SF1">
    <property type="entry name" value="DIACYLGLYCEROL ACYLTRANSFERASE_MYCOLYLTRANSFERASE AG85A"/>
    <property type="match status" value="1"/>
</dbReference>
<evidence type="ECO:0000256" key="1">
    <source>
        <dbReference type="SAM" id="SignalP"/>
    </source>
</evidence>
<dbReference type="Gene3D" id="2.80.10.50">
    <property type="match status" value="2"/>
</dbReference>
<dbReference type="Gene3D" id="3.40.50.1820">
    <property type="entry name" value="alpha/beta hydrolase"/>
    <property type="match status" value="1"/>
</dbReference>
<dbReference type="InterPro" id="IPR019028">
    <property type="entry name" value="CBM_49"/>
</dbReference>
<feature type="domain" description="CBM2" evidence="2">
    <location>
        <begin position="468"/>
        <end position="569"/>
    </location>
</feature>
<sequence length="569" mass="62013">MNYTEKMIKKPILSILKMYLVALLLCIALPQNTFAASTPVIPPTGYDSLRSNIPHGVINEITYYSTATNSMRKAKIYLPPGYSSNQKYSVLYLLHGIGGNENEWPYNGKPNLIADNLIADGKIKPSIIVFPNGNATGTGISDGWENFTKDLVNSLIPYIEKNYSVYTDREHRAISGLSMGGGQTYNIGFTNLDVFAYIGGYSAAPNTKATNVLFPDNGAKAKSSLKLLFISCGSTDSLKTFGDNIHNFCQSRQINHVYWTLQGRGHDWSVWSPSLWNNLQLLEEAGFTSGTSVDPGQPTEPEKPSLEAAKLADGWYYIKNINAQKYLQVQGNTGANGQNVEIAQGTGAASQKWYLTNKTEGYVTLKNGLGYMLDVCYGENKNGTNIQVYSANNMSAQDFKVVKTSTQNVYGVVTRASADTKGLDVANKAVTDGANVQQYEYYGASNQTWVFEACQAPGSENPTEPSQPTNPTDDVMAVKVVSDWNSGATVEFTIKNTTGKDLNGWTCTFTINRPIDSIWSAELANQSGKTYTITNPAWQPQLAAGESYTFGGNLGSGVSEVIITDVTIR</sequence>
<dbReference type="SUPFAM" id="SSF50370">
    <property type="entry name" value="Ricin B-like lectins"/>
    <property type="match status" value="1"/>
</dbReference>
<dbReference type="PROSITE" id="PS50231">
    <property type="entry name" value="RICIN_B_LECTIN"/>
    <property type="match status" value="1"/>
</dbReference>
<dbReference type="InterPro" id="IPR035992">
    <property type="entry name" value="Ricin_B-like_lectins"/>
</dbReference>
<dbReference type="SUPFAM" id="SSF49384">
    <property type="entry name" value="Carbohydrate-binding domain"/>
    <property type="match status" value="1"/>
</dbReference>
<dbReference type="InterPro" id="IPR000772">
    <property type="entry name" value="Ricin_B_lectin"/>
</dbReference>
<feature type="signal peptide" evidence="1">
    <location>
        <begin position="1"/>
        <end position="35"/>
    </location>
</feature>
<dbReference type="PANTHER" id="PTHR48098">
    <property type="entry name" value="ENTEROCHELIN ESTERASE-RELATED"/>
    <property type="match status" value="1"/>
</dbReference>
<dbReference type="STRING" id="642492.Clole_2708"/>
<dbReference type="HOGENOM" id="CLU_478751_0_0_9"/>
<evidence type="ECO:0000313" key="4">
    <source>
        <dbReference type="Proteomes" id="UP000008467"/>
    </source>
</evidence>
<dbReference type="CDD" id="cd00161">
    <property type="entry name" value="beta-trefoil_Ricin-like"/>
    <property type="match status" value="1"/>
</dbReference>
<dbReference type="SUPFAM" id="SSF53474">
    <property type="entry name" value="alpha/beta-Hydrolases"/>
    <property type="match status" value="1"/>
</dbReference>
<dbReference type="Pfam" id="PF14200">
    <property type="entry name" value="RicinB_lectin_2"/>
    <property type="match status" value="1"/>
</dbReference>
<gene>
    <name evidence="3" type="ordered locus">Clole_2708</name>
</gene>
<protein>
    <submittedName>
        <fullName evidence="3">Esterase</fullName>
    </submittedName>
</protein>
<keyword evidence="4" id="KW-1185">Reference proteome</keyword>
<dbReference type="GO" id="GO:0004553">
    <property type="term" value="F:hydrolase activity, hydrolyzing O-glycosyl compounds"/>
    <property type="evidence" value="ECO:0007669"/>
    <property type="project" value="InterPro"/>
</dbReference>
<dbReference type="AlphaFoldDB" id="F2JJB5"/>
<dbReference type="RefSeq" id="WP_013657701.1">
    <property type="nucleotide sequence ID" value="NC_015275.1"/>
</dbReference>
<dbReference type="EMBL" id="CP002582">
    <property type="protein sequence ID" value="ADZ84408.1"/>
    <property type="molecule type" value="Genomic_DNA"/>
</dbReference>
<dbReference type="Pfam" id="PF00756">
    <property type="entry name" value="Esterase"/>
    <property type="match status" value="1"/>
</dbReference>
<dbReference type="Pfam" id="PF00553">
    <property type="entry name" value="CBM_2"/>
    <property type="match status" value="1"/>
</dbReference>
<dbReference type="KEGG" id="cle:Clole_2708"/>
<dbReference type="Gene3D" id="2.60.40.290">
    <property type="match status" value="1"/>
</dbReference>
<dbReference type="InterPro" id="IPR050583">
    <property type="entry name" value="Mycobacterial_A85_antigen"/>
</dbReference>
<dbReference type="SMART" id="SM00458">
    <property type="entry name" value="RICIN"/>
    <property type="match status" value="1"/>
</dbReference>
<dbReference type="GO" id="GO:0016747">
    <property type="term" value="F:acyltransferase activity, transferring groups other than amino-acyl groups"/>
    <property type="evidence" value="ECO:0007669"/>
    <property type="project" value="TreeGrafter"/>
</dbReference>
<proteinExistence type="predicted"/>
<dbReference type="InterPro" id="IPR000801">
    <property type="entry name" value="Esterase-like"/>
</dbReference>
<dbReference type="GO" id="GO:0005975">
    <property type="term" value="P:carbohydrate metabolic process"/>
    <property type="evidence" value="ECO:0007669"/>
    <property type="project" value="InterPro"/>
</dbReference>
<accession>F2JJB5</accession>
<dbReference type="InterPro" id="IPR001919">
    <property type="entry name" value="CBD2"/>
</dbReference>
<dbReference type="PROSITE" id="PS51173">
    <property type="entry name" value="CBM2"/>
    <property type="match status" value="1"/>
</dbReference>
<evidence type="ECO:0000313" key="3">
    <source>
        <dbReference type="EMBL" id="ADZ84408.1"/>
    </source>
</evidence>
<dbReference type="eggNOG" id="COG2382">
    <property type="taxonomic scope" value="Bacteria"/>
</dbReference>
<dbReference type="InterPro" id="IPR012291">
    <property type="entry name" value="CBM2_carb-bd_dom_sf"/>
</dbReference>
<name>F2JJB5_CELLD</name>
<dbReference type="Proteomes" id="UP000008467">
    <property type="component" value="Chromosome"/>
</dbReference>